<evidence type="ECO:0000256" key="4">
    <source>
        <dbReference type="ARBA" id="ARBA00022840"/>
    </source>
</evidence>
<comment type="caution">
    <text evidence="6">The sequence shown here is derived from an EMBL/GenBank/DDBJ whole genome shotgun (WGS) entry which is preliminary data.</text>
</comment>
<dbReference type="SMART" id="SM00382">
    <property type="entry name" value="AAA"/>
    <property type="match status" value="1"/>
</dbReference>
<dbReference type="CDD" id="cd03268">
    <property type="entry name" value="ABC_BcrA_bacitracin_resist"/>
    <property type="match status" value="1"/>
</dbReference>
<dbReference type="GO" id="GO:0005524">
    <property type="term" value="F:ATP binding"/>
    <property type="evidence" value="ECO:0007669"/>
    <property type="project" value="UniProtKB-KW"/>
</dbReference>
<keyword evidence="3" id="KW-0547">Nucleotide-binding</keyword>
<keyword evidence="7" id="KW-1185">Reference proteome</keyword>
<evidence type="ECO:0000259" key="5">
    <source>
        <dbReference type="PROSITE" id="PS50893"/>
    </source>
</evidence>
<dbReference type="Proteomes" id="UP000280501">
    <property type="component" value="Unassembled WGS sequence"/>
</dbReference>
<dbReference type="PANTHER" id="PTHR43335:SF4">
    <property type="entry name" value="ABC TRANSPORTER, ATP-BINDING PROTEIN"/>
    <property type="match status" value="1"/>
</dbReference>
<gene>
    <name evidence="6" type="ORF">EDD34_1566</name>
</gene>
<keyword evidence="2" id="KW-0813">Transport</keyword>
<organism evidence="6 7">
    <name type="scientific">Myceligenerans xiligouense</name>
    <dbReference type="NCBI Taxonomy" id="253184"/>
    <lineage>
        <taxon>Bacteria</taxon>
        <taxon>Bacillati</taxon>
        <taxon>Actinomycetota</taxon>
        <taxon>Actinomycetes</taxon>
        <taxon>Micrococcales</taxon>
        <taxon>Promicromonosporaceae</taxon>
        <taxon>Myceligenerans</taxon>
    </lineage>
</organism>
<dbReference type="Pfam" id="PF00005">
    <property type="entry name" value="ABC_tran"/>
    <property type="match status" value="1"/>
</dbReference>
<dbReference type="InterPro" id="IPR003439">
    <property type="entry name" value="ABC_transporter-like_ATP-bd"/>
</dbReference>
<feature type="domain" description="ABC transporter" evidence="5">
    <location>
        <begin position="2"/>
        <end position="227"/>
    </location>
</feature>
<evidence type="ECO:0000256" key="3">
    <source>
        <dbReference type="ARBA" id="ARBA00022741"/>
    </source>
</evidence>
<accession>A0A3N4Z4W3</accession>
<dbReference type="PANTHER" id="PTHR43335">
    <property type="entry name" value="ABC TRANSPORTER, ATP-BINDING PROTEIN"/>
    <property type="match status" value="1"/>
</dbReference>
<comment type="similarity">
    <text evidence="1">Belongs to the ABC transporter superfamily.</text>
</comment>
<protein>
    <submittedName>
        <fullName evidence="6">ABC-2 type transport system ATP-binding protein</fullName>
    </submittedName>
</protein>
<dbReference type="AlphaFoldDB" id="A0A3N4Z4W3"/>
<dbReference type="Gene3D" id="3.40.50.300">
    <property type="entry name" value="P-loop containing nucleotide triphosphate hydrolases"/>
    <property type="match status" value="1"/>
</dbReference>
<evidence type="ECO:0000313" key="7">
    <source>
        <dbReference type="Proteomes" id="UP000280501"/>
    </source>
</evidence>
<dbReference type="GO" id="GO:0016887">
    <property type="term" value="F:ATP hydrolysis activity"/>
    <property type="evidence" value="ECO:0007669"/>
    <property type="project" value="InterPro"/>
</dbReference>
<dbReference type="EMBL" id="RKQZ01000001">
    <property type="protein sequence ID" value="RPF20958.1"/>
    <property type="molecule type" value="Genomic_DNA"/>
</dbReference>
<sequence>MITAEHLTKRYGEKRAVEDLSFTARPGVVTGFLGPNGAGKSTTMRMLVGLDSPTSGRITIDGRLYRELPDPLRHVGVMLDARAVHLGRSAYHHLLAVARTHDIPGARVAEVLDLVGLSAVAHRRAGGFSLGMSQRLGVATALLGDPQVLVLDEPVNGLDPDGVLWIRRLLAGLAREGRTVLLSSHLMSELSLIADDLVVIGQGRLLAASTAQDFVASAGAGTVRVASPQSAALAAALQGPGITVASTGDENLEIHGLDARDVGTIAAGHGVTLFELRTHRLTLEEAFMQITRDAVEYRTQQEAPR</sequence>
<name>A0A3N4Z4W3_9MICO</name>
<reference evidence="6 7" key="1">
    <citation type="submission" date="2018-11" db="EMBL/GenBank/DDBJ databases">
        <title>Sequencing the genomes of 1000 actinobacteria strains.</title>
        <authorList>
            <person name="Klenk H.-P."/>
        </authorList>
    </citation>
    <scope>NUCLEOTIDE SEQUENCE [LARGE SCALE GENOMIC DNA]</scope>
    <source>
        <strain evidence="6 7">DSM 15700</strain>
    </source>
</reference>
<dbReference type="InterPro" id="IPR017871">
    <property type="entry name" value="ABC_transporter-like_CS"/>
</dbReference>
<dbReference type="InterPro" id="IPR003593">
    <property type="entry name" value="AAA+_ATPase"/>
</dbReference>
<evidence type="ECO:0000313" key="6">
    <source>
        <dbReference type="EMBL" id="RPF20958.1"/>
    </source>
</evidence>
<evidence type="ECO:0000256" key="2">
    <source>
        <dbReference type="ARBA" id="ARBA00022448"/>
    </source>
</evidence>
<dbReference type="RefSeq" id="WP_123814063.1">
    <property type="nucleotide sequence ID" value="NZ_RKQZ01000001.1"/>
</dbReference>
<dbReference type="InterPro" id="IPR027417">
    <property type="entry name" value="P-loop_NTPase"/>
</dbReference>
<dbReference type="OrthoDB" id="9804819at2"/>
<dbReference type="PROSITE" id="PS00211">
    <property type="entry name" value="ABC_TRANSPORTER_1"/>
    <property type="match status" value="1"/>
</dbReference>
<keyword evidence="4 6" id="KW-0067">ATP-binding</keyword>
<proteinExistence type="inferred from homology"/>
<evidence type="ECO:0000256" key="1">
    <source>
        <dbReference type="ARBA" id="ARBA00005417"/>
    </source>
</evidence>
<dbReference type="PROSITE" id="PS50893">
    <property type="entry name" value="ABC_TRANSPORTER_2"/>
    <property type="match status" value="1"/>
</dbReference>
<dbReference type="SUPFAM" id="SSF52540">
    <property type="entry name" value="P-loop containing nucleoside triphosphate hydrolases"/>
    <property type="match status" value="1"/>
</dbReference>